<gene>
    <name evidence="2" type="ORF">ACFQ2J_17210</name>
</gene>
<evidence type="ECO:0000313" key="2">
    <source>
        <dbReference type="EMBL" id="MFD1020931.1"/>
    </source>
</evidence>
<dbReference type="RefSeq" id="WP_386063481.1">
    <property type="nucleotide sequence ID" value="NZ_JBHTKL010000006.1"/>
</dbReference>
<protein>
    <submittedName>
        <fullName evidence="2">Uncharacterized protein</fullName>
    </submittedName>
</protein>
<name>A0ABW3L6H8_9BACI</name>
<comment type="caution">
    <text evidence="2">The sequence shown here is derived from an EMBL/GenBank/DDBJ whole genome shotgun (WGS) entry which is preliminary data.</text>
</comment>
<keyword evidence="1" id="KW-0812">Transmembrane</keyword>
<evidence type="ECO:0000313" key="3">
    <source>
        <dbReference type="Proteomes" id="UP001596990"/>
    </source>
</evidence>
<keyword evidence="3" id="KW-1185">Reference proteome</keyword>
<sequence>MKLLKSKPFYFFLIIILSGIFFFNYGTPWDLYKYDKAFEEHLESNYDGDFVVKNINYDIIHQTYHAKAYERENPELIFYVGQNISDQKITDSYDFEKMHVDAKEKVQSVLDQHLSDFTVNVEVVSMKDKELEINIWTEEEIDQEMEETLLQAVLKETEYTSNQFFVSAKR</sequence>
<dbReference type="Proteomes" id="UP001596990">
    <property type="component" value="Unassembled WGS sequence"/>
</dbReference>
<proteinExistence type="predicted"/>
<keyword evidence="1" id="KW-0472">Membrane</keyword>
<dbReference type="EMBL" id="JBHTKL010000006">
    <property type="protein sequence ID" value="MFD1020931.1"/>
    <property type="molecule type" value="Genomic_DNA"/>
</dbReference>
<reference evidence="3" key="1">
    <citation type="journal article" date="2019" name="Int. J. Syst. Evol. Microbiol.">
        <title>The Global Catalogue of Microorganisms (GCM) 10K type strain sequencing project: providing services to taxonomists for standard genome sequencing and annotation.</title>
        <authorList>
            <consortium name="The Broad Institute Genomics Platform"/>
            <consortium name="The Broad Institute Genome Sequencing Center for Infectious Disease"/>
            <person name="Wu L."/>
            <person name="Ma J."/>
        </authorList>
    </citation>
    <scope>NUCLEOTIDE SEQUENCE [LARGE SCALE GENOMIC DNA]</scope>
    <source>
        <strain evidence="3">CCUG 56607</strain>
    </source>
</reference>
<accession>A0ABW3L6H8</accession>
<keyword evidence="1" id="KW-1133">Transmembrane helix</keyword>
<evidence type="ECO:0000256" key="1">
    <source>
        <dbReference type="SAM" id="Phobius"/>
    </source>
</evidence>
<organism evidence="2 3">
    <name type="scientific">Thalassobacillus hwangdonensis</name>
    <dbReference type="NCBI Taxonomy" id="546108"/>
    <lineage>
        <taxon>Bacteria</taxon>
        <taxon>Bacillati</taxon>
        <taxon>Bacillota</taxon>
        <taxon>Bacilli</taxon>
        <taxon>Bacillales</taxon>
        <taxon>Bacillaceae</taxon>
        <taxon>Thalassobacillus</taxon>
    </lineage>
</organism>
<feature type="transmembrane region" description="Helical" evidence="1">
    <location>
        <begin position="9"/>
        <end position="26"/>
    </location>
</feature>